<evidence type="ECO:0000256" key="6">
    <source>
        <dbReference type="ARBA" id="ARBA00022840"/>
    </source>
</evidence>
<evidence type="ECO:0000256" key="7">
    <source>
        <dbReference type="ARBA" id="ARBA00022967"/>
    </source>
</evidence>
<dbReference type="InterPro" id="IPR012340">
    <property type="entry name" value="NA-bd_OB-fold"/>
</dbReference>
<dbReference type="SUPFAM" id="SSF52540">
    <property type="entry name" value="P-loop containing nucleoside triphosphate hydrolases"/>
    <property type="match status" value="1"/>
</dbReference>
<accession>A0ABY5YJ30</accession>
<evidence type="ECO:0000256" key="8">
    <source>
        <dbReference type="ARBA" id="ARBA00023136"/>
    </source>
</evidence>
<evidence type="ECO:0000256" key="1">
    <source>
        <dbReference type="ARBA" id="ARBA00022448"/>
    </source>
</evidence>
<name>A0ABY5YJ30_9DEIO</name>
<dbReference type="InterPro" id="IPR027417">
    <property type="entry name" value="P-loop_NTPase"/>
</dbReference>
<keyword evidence="3" id="KW-0997">Cell inner membrane</keyword>
<dbReference type="PROSITE" id="PS00211">
    <property type="entry name" value="ABC_TRANSPORTER_1"/>
    <property type="match status" value="1"/>
</dbReference>
<feature type="domain" description="ABC transporter" evidence="9">
    <location>
        <begin position="4"/>
        <end position="234"/>
    </location>
</feature>
<protein>
    <submittedName>
        <fullName evidence="10">ABC transporter ATP-binding protein</fullName>
    </submittedName>
</protein>
<evidence type="ECO:0000259" key="9">
    <source>
        <dbReference type="PROSITE" id="PS50893"/>
    </source>
</evidence>
<organism evidence="10 11">
    <name type="scientific">Deinococcus rubellus</name>
    <dbReference type="NCBI Taxonomy" id="1889240"/>
    <lineage>
        <taxon>Bacteria</taxon>
        <taxon>Thermotogati</taxon>
        <taxon>Deinococcota</taxon>
        <taxon>Deinococci</taxon>
        <taxon>Deinococcales</taxon>
        <taxon>Deinococcaceae</taxon>
        <taxon>Deinococcus</taxon>
    </lineage>
</organism>
<dbReference type="InterPro" id="IPR003593">
    <property type="entry name" value="AAA+_ATPase"/>
</dbReference>
<proteinExistence type="predicted"/>
<evidence type="ECO:0000256" key="4">
    <source>
        <dbReference type="ARBA" id="ARBA00022597"/>
    </source>
</evidence>
<sequence>MAQLTLSGIEKRFNNTLAVKDLSLDIKDGEFFALLGPSGCGKTTTMRMIAGLEAPSAGQIHIGEREVTALPPADRNVGMVFQDYALYPHMSVRDNIGYPLKVRGVRGSNYTERISAVAEQLQLGALLERRPGQLSGGQQQRVAVSRAVVHHADVFLFDEPLSNLDAKLRLEARAFLKRLQRELKMTVVYVTHDQVEAMALADRMAVMQGGVVQQVGAPLEVYRRPATTFVASFIGNPPMNLLPVTLERAGRWRCGDAQLTPDTPRPELVGRTLTLGLRPEHLLLDPAGELSGEVMAVEPLGVETILMLSVAGETVAVRLPGEAEPPSSGTLRLRPEWSRAVLFDEEGARL</sequence>
<dbReference type="Gene3D" id="2.40.50.140">
    <property type="entry name" value="Nucleic acid-binding proteins"/>
    <property type="match status" value="1"/>
</dbReference>
<dbReference type="Pfam" id="PF00005">
    <property type="entry name" value="ABC_tran"/>
    <property type="match status" value="1"/>
</dbReference>
<dbReference type="Pfam" id="PF17912">
    <property type="entry name" value="OB_MalK"/>
    <property type="match status" value="1"/>
</dbReference>
<keyword evidence="2" id="KW-1003">Cell membrane</keyword>
<dbReference type="InterPro" id="IPR015855">
    <property type="entry name" value="ABC_transpr_MalK-like"/>
</dbReference>
<keyword evidence="11" id="KW-1185">Reference proteome</keyword>
<dbReference type="SUPFAM" id="SSF50331">
    <property type="entry name" value="MOP-like"/>
    <property type="match status" value="1"/>
</dbReference>
<dbReference type="Proteomes" id="UP001060261">
    <property type="component" value="Chromosome"/>
</dbReference>
<dbReference type="PROSITE" id="PS50893">
    <property type="entry name" value="ABC_TRANSPORTER_2"/>
    <property type="match status" value="1"/>
</dbReference>
<dbReference type="PANTHER" id="PTHR43875:SF12">
    <property type="entry name" value="SN-GLYCEROL-3-PHOSPHATE IMPORT ATP-BINDING PROTEIN UGPC"/>
    <property type="match status" value="1"/>
</dbReference>
<evidence type="ECO:0000313" key="11">
    <source>
        <dbReference type="Proteomes" id="UP001060261"/>
    </source>
</evidence>
<keyword evidence="7" id="KW-1278">Translocase</keyword>
<dbReference type="InterPro" id="IPR008995">
    <property type="entry name" value="Mo/tungstate-bd_C_term_dom"/>
</dbReference>
<gene>
    <name evidence="10" type="ORF">N0D28_03805</name>
</gene>
<dbReference type="Gene3D" id="2.40.50.100">
    <property type="match status" value="1"/>
</dbReference>
<dbReference type="Gene3D" id="3.40.50.300">
    <property type="entry name" value="P-loop containing nucleotide triphosphate hydrolases"/>
    <property type="match status" value="1"/>
</dbReference>
<dbReference type="InterPro" id="IPR047641">
    <property type="entry name" value="ABC_transpr_MalK/UgpC-like"/>
</dbReference>
<dbReference type="EMBL" id="CP104213">
    <property type="protein sequence ID" value="UWX64798.1"/>
    <property type="molecule type" value="Genomic_DNA"/>
</dbReference>
<evidence type="ECO:0000256" key="2">
    <source>
        <dbReference type="ARBA" id="ARBA00022475"/>
    </source>
</evidence>
<keyword evidence="1" id="KW-0813">Transport</keyword>
<dbReference type="CDD" id="cd03301">
    <property type="entry name" value="ABC_MalK_N"/>
    <property type="match status" value="1"/>
</dbReference>
<dbReference type="PANTHER" id="PTHR43875">
    <property type="entry name" value="MALTODEXTRIN IMPORT ATP-BINDING PROTEIN MSMX"/>
    <property type="match status" value="1"/>
</dbReference>
<evidence type="ECO:0000256" key="5">
    <source>
        <dbReference type="ARBA" id="ARBA00022741"/>
    </source>
</evidence>
<keyword evidence="5" id="KW-0547">Nucleotide-binding</keyword>
<keyword evidence="6 10" id="KW-0067">ATP-binding</keyword>
<keyword evidence="8" id="KW-0472">Membrane</keyword>
<keyword evidence="4" id="KW-0762">Sugar transport</keyword>
<dbReference type="InterPro" id="IPR040582">
    <property type="entry name" value="OB_MalK-like"/>
</dbReference>
<evidence type="ECO:0000313" key="10">
    <source>
        <dbReference type="EMBL" id="UWX64798.1"/>
    </source>
</evidence>
<reference evidence="10" key="1">
    <citation type="submission" date="2022-09" db="EMBL/GenBank/DDBJ databases">
        <title>genome sequence of Deinococcus rubellus.</title>
        <authorList>
            <person name="Srinivasan S."/>
        </authorList>
    </citation>
    <scope>NUCLEOTIDE SEQUENCE</scope>
    <source>
        <strain evidence="10">Ant6</strain>
    </source>
</reference>
<dbReference type="SMART" id="SM00382">
    <property type="entry name" value="AAA"/>
    <property type="match status" value="1"/>
</dbReference>
<dbReference type="InterPro" id="IPR017871">
    <property type="entry name" value="ABC_transporter-like_CS"/>
</dbReference>
<dbReference type="GO" id="GO:0005524">
    <property type="term" value="F:ATP binding"/>
    <property type="evidence" value="ECO:0007669"/>
    <property type="project" value="UniProtKB-KW"/>
</dbReference>
<evidence type="ECO:0000256" key="3">
    <source>
        <dbReference type="ARBA" id="ARBA00022519"/>
    </source>
</evidence>
<dbReference type="InterPro" id="IPR003439">
    <property type="entry name" value="ABC_transporter-like_ATP-bd"/>
</dbReference>
<dbReference type="RefSeq" id="WP_260561059.1">
    <property type="nucleotide sequence ID" value="NZ_BAABEC010000009.1"/>
</dbReference>